<evidence type="ECO:0000256" key="1">
    <source>
        <dbReference type="SAM" id="MobiDB-lite"/>
    </source>
</evidence>
<feature type="region of interest" description="Disordered" evidence="1">
    <location>
        <begin position="871"/>
        <end position="937"/>
    </location>
</feature>
<feature type="compositionally biased region" description="Low complexity" evidence="1">
    <location>
        <begin position="177"/>
        <end position="187"/>
    </location>
</feature>
<feature type="compositionally biased region" description="Polar residues" evidence="1">
    <location>
        <begin position="755"/>
        <end position="773"/>
    </location>
</feature>
<feature type="compositionally biased region" description="Polar residues" evidence="1">
    <location>
        <begin position="1"/>
        <end position="28"/>
    </location>
</feature>
<sequence length="937" mass="101667">MQHNSKLSKTRSWVSPTTLSSSDQLSHPNKTRVDNKRTSVPLGGRKPGFFAQLFSSKASSNNEPPVASSFVNLSRKPPSAVGPDSKPPNLAIRSLSPDLLNDPAFSTNPLSHPLFVTNPDYSVDPSQSKLISNRNSQADVTQASPYNTTTNNSLSLSDTNSHSPPSDSSSLEGMGTSMSSASHSSAALEPMNEAPSPASSYTDITTSSTSSKGLAGKSSKKNLIVLEPPRILSPPPAYNELSPTASKPPTVRNISVPTLPSSQPKPAADLPPRPATTANDTRIGESRRNDTTPNPTRRNRGLDPIDELDESNPLGLALHHESPYEAIKKVTQSPREPQNTQQRSHVTTQKTGSGPTNGPLAVPSVPFGASLNLSPGQILPRNFHPYTQPLLQKPNYPNTYPQRNDLNVPPQQVLRPVSAMQKQQPQRVPFQHVMQPPPPSSYAQSFQTPPTIRVPQSSIAPRPTQQPETRAAVSLPAAVEPTRHPSPALNIPRSVEEDGSSVYGDEVNAYDGIEDEGTPTPVNDFPPETVQQIETTPSTRAEPADVPQIPIRNPAAVGGDDDPVARALRTVALERARIQKNQEVHYENPPVPLAGFSAFGDTPLISDRRDQYSGFTPSLPPGAAPYKLPSDRYEQQGRPSESQTAYNPYVPTDASNNQRYGPVNQPDIAWHRRAASHNASFNTYNVQPPQRHPTAPSRPMVPRSNPQDIGQLYSRPVPNPNADDFVQRPIVDPLSQSQQRPYPHPDPRDIERPIRSQQPAPSIQQSVSSTASRNGLPPRHVPSRLTMPQPLYNPNAPPTRNGTPPSHKPQHSFQPPQHGTGSAKPMPVNHTYVAMRGSPAPDSYGVQAQIIPMADDSRKVLRKRGSVQAVGLETPSSVTPGNAFNGQAWHSPSSNHLPTRSKSEMRPPAPGNRMPPSTLPPDRKAPRRLLSKKRAEF</sequence>
<feature type="compositionally biased region" description="Basic and acidic residues" evidence="1">
    <location>
        <begin position="743"/>
        <end position="754"/>
    </location>
</feature>
<protein>
    <submittedName>
        <fullName evidence="2">Uncharacterized protein</fullName>
    </submittedName>
</protein>
<evidence type="ECO:0000313" key="3">
    <source>
        <dbReference type="Proteomes" id="UP001163846"/>
    </source>
</evidence>
<evidence type="ECO:0000313" key="2">
    <source>
        <dbReference type="EMBL" id="KAJ3843894.1"/>
    </source>
</evidence>
<feature type="compositionally biased region" description="Polar residues" evidence="1">
    <location>
        <begin position="637"/>
        <end position="646"/>
    </location>
</feature>
<feature type="compositionally biased region" description="Polar residues" evidence="1">
    <location>
        <begin position="241"/>
        <end position="264"/>
    </location>
</feature>
<feature type="compositionally biased region" description="Polar residues" evidence="1">
    <location>
        <begin position="53"/>
        <end position="63"/>
    </location>
</feature>
<dbReference type="Proteomes" id="UP001163846">
    <property type="component" value="Unassembled WGS sequence"/>
</dbReference>
<feature type="region of interest" description="Disordered" evidence="1">
    <location>
        <begin position="330"/>
        <end position="359"/>
    </location>
</feature>
<feature type="compositionally biased region" description="Low complexity" evidence="1">
    <location>
        <begin position="147"/>
        <end position="170"/>
    </location>
</feature>
<dbReference type="EMBL" id="MU805965">
    <property type="protein sequence ID" value="KAJ3843894.1"/>
    <property type="molecule type" value="Genomic_DNA"/>
</dbReference>
<name>A0AA38PJ47_9AGAR</name>
<reference evidence="2" key="1">
    <citation type="submission" date="2022-08" db="EMBL/GenBank/DDBJ databases">
        <authorList>
            <consortium name="DOE Joint Genome Institute"/>
            <person name="Min B."/>
            <person name="Riley R."/>
            <person name="Sierra-Patev S."/>
            <person name="Naranjo-Ortiz M."/>
            <person name="Looney B."/>
            <person name="Konkel Z."/>
            <person name="Slot J.C."/>
            <person name="Sakamoto Y."/>
            <person name="Steenwyk J.L."/>
            <person name="Rokas A."/>
            <person name="Carro J."/>
            <person name="Camarero S."/>
            <person name="Ferreira P."/>
            <person name="Molpeceres G."/>
            <person name="Ruiz-Duenas F.J."/>
            <person name="Serrano A."/>
            <person name="Henrissat B."/>
            <person name="Drula E."/>
            <person name="Hughes K.W."/>
            <person name="Mata J.L."/>
            <person name="Ishikawa N.K."/>
            <person name="Vargas-Isla R."/>
            <person name="Ushijima S."/>
            <person name="Smith C.A."/>
            <person name="Ahrendt S."/>
            <person name="Andreopoulos W."/>
            <person name="He G."/>
            <person name="Labutti K."/>
            <person name="Lipzen A."/>
            <person name="Ng V."/>
            <person name="Sandor L."/>
            <person name="Barry K."/>
            <person name="Martinez A.T."/>
            <person name="Xiao Y."/>
            <person name="Gibbons J.G."/>
            <person name="Terashima K."/>
            <person name="Hibbett D.S."/>
            <person name="Grigoriev I.V."/>
        </authorList>
    </citation>
    <scope>NUCLEOTIDE SEQUENCE</scope>
    <source>
        <strain evidence="2">TFB9207</strain>
    </source>
</reference>
<feature type="region of interest" description="Disordered" evidence="1">
    <location>
        <begin position="682"/>
        <end position="836"/>
    </location>
</feature>
<feature type="region of interest" description="Disordered" evidence="1">
    <location>
        <begin position="125"/>
        <end position="311"/>
    </location>
</feature>
<feature type="region of interest" description="Disordered" evidence="1">
    <location>
        <begin position="477"/>
        <end position="502"/>
    </location>
</feature>
<feature type="region of interest" description="Disordered" evidence="1">
    <location>
        <begin position="602"/>
        <end position="664"/>
    </location>
</feature>
<accession>A0AA38PJ47</accession>
<gene>
    <name evidence="2" type="ORF">F5878DRAFT_215198</name>
</gene>
<feature type="compositionally biased region" description="Polar residues" evidence="1">
    <location>
        <begin position="330"/>
        <end position="356"/>
    </location>
</feature>
<comment type="caution">
    <text evidence="2">The sequence shown here is derived from an EMBL/GenBank/DDBJ whole genome shotgun (WGS) entry which is preliminary data.</text>
</comment>
<organism evidence="2 3">
    <name type="scientific">Lentinula raphanica</name>
    <dbReference type="NCBI Taxonomy" id="153919"/>
    <lineage>
        <taxon>Eukaryota</taxon>
        <taxon>Fungi</taxon>
        <taxon>Dikarya</taxon>
        <taxon>Basidiomycota</taxon>
        <taxon>Agaricomycotina</taxon>
        <taxon>Agaricomycetes</taxon>
        <taxon>Agaricomycetidae</taxon>
        <taxon>Agaricales</taxon>
        <taxon>Marasmiineae</taxon>
        <taxon>Omphalotaceae</taxon>
        <taxon>Lentinula</taxon>
    </lineage>
</organism>
<feature type="region of interest" description="Disordered" evidence="1">
    <location>
        <begin position="1"/>
        <end position="95"/>
    </location>
</feature>
<keyword evidence="3" id="KW-1185">Reference proteome</keyword>
<feature type="compositionally biased region" description="Polar residues" evidence="1">
    <location>
        <begin position="811"/>
        <end position="820"/>
    </location>
</feature>
<feature type="compositionally biased region" description="Polar residues" evidence="1">
    <location>
        <begin position="874"/>
        <end position="900"/>
    </location>
</feature>
<proteinExistence type="predicted"/>
<feature type="compositionally biased region" description="Polar residues" evidence="1">
    <location>
        <begin position="125"/>
        <end position="146"/>
    </location>
</feature>
<feature type="compositionally biased region" description="Basic residues" evidence="1">
    <location>
        <begin position="925"/>
        <end position="937"/>
    </location>
</feature>
<feature type="compositionally biased region" description="Low complexity" evidence="1">
    <location>
        <begin position="199"/>
        <end position="217"/>
    </location>
</feature>
<dbReference type="AlphaFoldDB" id="A0AA38PJ47"/>